<dbReference type="OrthoDB" id="192887at2759"/>
<name>A0A5J4VDM7_9EUKA</name>
<dbReference type="GO" id="GO:0004674">
    <property type="term" value="F:protein serine/threonine kinase activity"/>
    <property type="evidence" value="ECO:0007669"/>
    <property type="project" value="InterPro"/>
</dbReference>
<dbReference type="SUPFAM" id="SSF56112">
    <property type="entry name" value="Protein kinase-like (PK-like)"/>
    <property type="match status" value="1"/>
</dbReference>
<dbReference type="InterPro" id="IPR011009">
    <property type="entry name" value="Kinase-like_dom_sf"/>
</dbReference>
<evidence type="ECO:0000256" key="1">
    <source>
        <dbReference type="SAM" id="MobiDB-lite"/>
    </source>
</evidence>
<dbReference type="Pfam" id="PF00069">
    <property type="entry name" value="Pkinase"/>
    <property type="match status" value="1"/>
</dbReference>
<dbReference type="GO" id="GO:0005737">
    <property type="term" value="C:cytoplasm"/>
    <property type="evidence" value="ECO:0007669"/>
    <property type="project" value="TreeGrafter"/>
</dbReference>
<gene>
    <name evidence="3" type="ORF">EZS28_023878</name>
</gene>
<evidence type="ECO:0000313" key="3">
    <source>
        <dbReference type="EMBL" id="KAA6380596.1"/>
    </source>
</evidence>
<evidence type="ECO:0000313" key="4">
    <source>
        <dbReference type="Proteomes" id="UP000324800"/>
    </source>
</evidence>
<feature type="region of interest" description="Disordered" evidence="1">
    <location>
        <begin position="239"/>
        <end position="310"/>
    </location>
</feature>
<dbReference type="Proteomes" id="UP000324800">
    <property type="component" value="Unassembled WGS sequence"/>
</dbReference>
<dbReference type="EMBL" id="SNRW01007802">
    <property type="protein sequence ID" value="KAA6380596.1"/>
    <property type="molecule type" value="Genomic_DNA"/>
</dbReference>
<dbReference type="PROSITE" id="PS50011">
    <property type="entry name" value="PROTEIN_KINASE_DOM"/>
    <property type="match status" value="1"/>
</dbReference>
<dbReference type="PANTHER" id="PTHR24348">
    <property type="entry name" value="SERINE/THREONINE-PROTEIN KINASE UNC-51-RELATED"/>
    <property type="match status" value="1"/>
</dbReference>
<reference evidence="3 4" key="1">
    <citation type="submission" date="2019-03" db="EMBL/GenBank/DDBJ databases">
        <title>Single cell metagenomics reveals metabolic interactions within the superorganism composed of flagellate Streblomastix strix and complex community of Bacteroidetes bacteria on its surface.</title>
        <authorList>
            <person name="Treitli S.C."/>
            <person name="Kolisko M."/>
            <person name="Husnik F."/>
            <person name="Keeling P."/>
            <person name="Hampl V."/>
        </authorList>
    </citation>
    <scope>NUCLEOTIDE SEQUENCE [LARGE SCALE GENOMIC DNA]</scope>
    <source>
        <strain evidence="3">ST1C</strain>
    </source>
</reference>
<dbReference type="InterPro" id="IPR000719">
    <property type="entry name" value="Prot_kinase_dom"/>
</dbReference>
<organism evidence="3 4">
    <name type="scientific">Streblomastix strix</name>
    <dbReference type="NCBI Taxonomy" id="222440"/>
    <lineage>
        <taxon>Eukaryota</taxon>
        <taxon>Metamonada</taxon>
        <taxon>Preaxostyla</taxon>
        <taxon>Oxymonadida</taxon>
        <taxon>Streblomastigidae</taxon>
        <taxon>Streblomastix</taxon>
    </lineage>
</organism>
<dbReference type="Gene3D" id="1.10.510.10">
    <property type="entry name" value="Transferase(Phosphotransferase) domain 1"/>
    <property type="match status" value="1"/>
</dbReference>
<feature type="domain" description="Protein kinase" evidence="2">
    <location>
        <begin position="1"/>
        <end position="176"/>
    </location>
</feature>
<feature type="non-terminal residue" evidence="3">
    <location>
        <position position="310"/>
    </location>
</feature>
<dbReference type="GO" id="GO:0010506">
    <property type="term" value="P:regulation of autophagy"/>
    <property type="evidence" value="ECO:0007669"/>
    <property type="project" value="InterPro"/>
</dbReference>
<dbReference type="SMART" id="SM00220">
    <property type="entry name" value="S_TKc"/>
    <property type="match status" value="1"/>
</dbReference>
<evidence type="ECO:0000259" key="2">
    <source>
        <dbReference type="PROSITE" id="PS50011"/>
    </source>
</evidence>
<dbReference type="GO" id="GO:0005524">
    <property type="term" value="F:ATP binding"/>
    <property type="evidence" value="ECO:0007669"/>
    <property type="project" value="InterPro"/>
</dbReference>
<feature type="compositionally biased region" description="Low complexity" evidence="1">
    <location>
        <begin position="248"/>
        <end position="281"/>
    </location>
</feature>
<accession>A0A5J4VDM7</accession>
<sequence length="310" mass="34776">MKSLEIIAQQPHYHLPSYTLRALMLQILEGMDIKLENILLHSPNDSGRVHAKISDFGFAKVLGYLIPKGRDVTNDPTQLKGSRPYMAPELYKGQIQLTQKIDVYALGVTFYVMITHKFPLNQPTFQEQKIKLAQIKGFNRPSEIKDDLLWDLLQKMLEFDPEKRITIDEAMHHPYFTGPQAISEFSPEQMKLVQQAKQAKENGDESITEYDMDPYFTVAESEIKKFILEDIRLKQPQFTQSSSSEVIASTQSSSSEVYTSTQSSSSEVIASTQSSSSEIIAGTQSSSSEILPSTQSSSSEVHPSTQPTSS</sequence>
<proteinExistence type="predicted"/>
<comment type="caution">
    <text evidence="3">The sequence shown here is derived from an EMBL/GenBank/DDBJ whole genome shotgun (WGS) entry which is preliminary data.</text>
</comment>
<feature type="compositionally biased region" description="Polar residues" evidence="1">
    <location>
        <begin position="282"/>
        <end position="310"/>
    </location>
</feature>
<dbReference type="InterPro" id="IPR045269">
    <property type="entry name" value="Atg1-like"/>
</dbReference>
<protein>
    <recommendedName>
        <fullName evidence="2">Protein kinase domain-containing protein</fullName>
    </recommendedName>
</protein>
<dbReference type="AlphaFoldDB" id="A0A5J4VDM7"/>